<sequence length="291" mass="31633">MSKIEEALRRARSERAQSAADKSGYGPRHTVPARPTSPAQSKQLVGLSAAEEIAHMRETQARTPDELAKLRIIHSESEDPRACDAFRHIRTALLQRSAGRNFVLVVTSVAGNGGASFVALNLAASFALDDSKTALLIDGNLREPRHNALLAGADQCAGLTDFLVGDEDKVENIIHPVGIPRLRLIAAGQRGRAAMEYFTTPQLGRLLNELKQRYRERFIIIDTPPIMEAADARILSELCDFTLLVVPYGKVTNAQISAAADTVGQEKLVGCVMNNECVLPRWQEGDDAGAE</sequence>
<reference evidence="5" key="1">
    <citation type="submission" date="2017-05" db="EMBL/GenBank/DDBJ databases">
        <authorList>
            <person name="Sharma S."/>
            <person name="Sidhu C."/>
            <person name="Pinnaka A.K."/>
        </authorList>
    </citation>
    <scope>NUCLEOTIDE SEQUENCE [LARGE SCALE GENOMIC DNA]</scope>
    <source>
        <strain evidence="5">AK93</strain>
    </source>
</reference>
<dbReference type="EMBL" id="NFZW01000034">
    <property type="protein sequence ID" value="RFA32122.1"/>
    <property type="molecule type" value="Genomic_DNA"/>
</dbReference>
<name>A0A3E0WGM7_9GAMM</name>
<dbReference type="AlphaFoldDB" id="A0A3E0WGM7"/>
<dbReference type="CDD" id="cd05387">
    <property type="entry name" value="BY-kinase"/>
    <property type="match status" value="1"/>
</dbReference>
<proteinExistence type="predicted"/>
<evidence type="ECO:0000313" key="5">
    <source>
        <dbReference type="Proteomes" id="UP000256763"/>
    </source>
</evidence>
<feature type="region of interest" description="Disordered" evidence="3">
    <location>
        <begin position="1"/>
        <end position="42"/>
    </location>
</feature>
<evidence type="ECO:0000313" key="4">
    <source>
        <dbReference type="EMBL" id="RFA32122.1"/>
    </source>
</evidence>
<evidence type="ECO:0000256" key="1">
    <source>
        <dbReference type="ARBA" id="ARBA00022741"/>
    </source>
</evidence>
<dbReference type="PANTHER" id="PTHR32309">
    <property type="entry name" value="TYROSINE-PROTEIN KINASE"/>
    <property type="match status" value="1"/>
</dbReference>
<evidence type="ECO:0000256" key="3">
    <source>
        <dbReference type="SAM" id="MobiDB-lite"/>
    </source>
</evidence>
<comment type="caution">
    <text evidence="4">The sequence shown here is derived from an EMBL/GenBank/DDBJ whole genome shotgun (WGS) entry which is preliminary data.</text>
</comment>
<dbReference type="GO" id="GO:0005886">
    <property type="term" value="C:plasma membrane"/>
    <property type="evidence" value="ECO:0007669"/>
    <property type="project" value="TreeGrafter"/>
</dbReference>
<protein>
    <recommendedName>
        <fullName evidence="6">Polysaccharide biosynthesis protein</fullName>
    </recommendedName>
</protein>
<accession>A0A3E0WGM7</accession>
<dbReference type="Proteomes" id="UP000256763">
    <property type="component" value="Unassembled WGS sequence"/>
</dbReference>
<dbReference type="PANTHER" id="PTHR32309:SF13">
    <property type="entry name" value="FERRIC ENTEROBACTIN TRANSPORT PROTEIN FEPE"/>
    <property type="match status" value="1"/>
</dbReference>
<dbReference type="InterPro" id="IPR027417">
    <property type="entry name" value="P-loop_NTPase"/>
</dbReference>
<dbReference type="InterPro" id="IPR005702">
    <property type="entry name" value="Wzc-like_C"/>
</dbReference>
<evidence type="ECO:0008006" key="6">
    <source>
        <dbReference type="Google" id="ProtNLM"/>
    </source>
</evidence>
<dbReference type="RefSeq" id="WP_116303930.1">
    <property type="nucleotide sequence ID" value="NZ_NFZV01000033.1"/>
</dbReference>
<dbReference type="GO" id="GO:0004713">
    <property type="term" value="F:protein tyrosine kinase activity"/>
    <property type="evidence" value="ECO:0007669"/>
    <property type="project" value="TreeGrafter"/>
</dbReference>
<feature type="compositionally biased region" description="Basic and acidic residues" evidence="3">
    <location>
        <begin position="1"/>
        <end position="15"/>
    </location>
</feature>
<dbReference type="OrthoDB" id="9775724at2"/>
<keyword evidence="1" id="KW-0547">Nucleotide-binding</keyword>
<evidence type="ECO:0000256" key="2">
    <source>
        <dbReference type="ARBA" id="ARBA00022840"/>
    </source>
</evidence>
<dbReference type="SUPFAM" id="SSF52540">
    <property type="entry name" value="P-loop containing nucleoside triphosphate hydrolases"/>
    <property type="match status" value="1"/>
</dbReference>
<keyword evidence="5" id="KW-1185">Reference proteome</keyword>
<dbReference type="InterPro" id="IPR050445">
    <property type="entry name" value="Bact_polysacc_biosynth/exp"/>
</dbReference>
<gene>
    <name evidence="4" type="ORF">CAL65_20535</name>
</gene>
<keyword evidence="2" id="KW-0067">ATP-binding</keyword>
<organism evidence="4 5">
    <name type="scientific">Alkalilimnicola ehrlichii</name>
    <dbReference type="NCBI Taxonomy" id="351052"/>
    <lineage>
        <taxon>Bacteria</taxon>
        <taxon>Pseudomonadati</taxon>
        <taxon>Pseudomonadota</taxon>
        <taxon>Gammaproteobacteria</taxon>
        <taxon>Chromatiales</taxon>
        <taxon>Ectothiorhodospiraceae</taxon>
        <taxon>Alkalilimnicola</taxon>
    </lineage>
</organism>
<dbReference type="Gene3D" id="3.40.50.300">
    <property type="entry name" value="P-loop containing nucleotide triphosphate hydrolases"/>
    <property type="match status" value="1"/>
</dbReference>